<feature type="compositionally biased region" description="Low complexity" evidence="9">
    <location>
        <begin position="353"/>
        <end position="365"/>
    </location>
</feature>
<keyword evidence="5" id="KW-0418">Kinase</keyword>
<evidence type="ECO:0000259" key="10">
    <source>
        <dbReference type="SMART" id="SM00562"/>
    </source>
</evidence>
<feature type="compositionally biased region" description="Acidic residues" evidence="9">
    <location>
        <begin position="410"/>
        <end position="420"/>
    </location>
</feature>
<keyword evidence="6" id="KW-0067">ATP-binding</keyword>
<sequence>MLPSLNIFLGRSQRSQVGVFSGKSAPHLGVSLLFEDIKSVPAHSSRAAVRAMDDSANRTFAIVKPDALTPFKFQQIDALIKLNEFEIVRQKLVWLSEDQAASLFPERISKDDAHDWLQYITSAPSLALELAKPDAPLFWQITMGADDPSTATRDADSIRGILATDRIRNAVDGSQEPEDAARQLELVFSDAVPALPYDNFLMQRADDANATLALIKPDISGNEDAVARIISRILARGYSIKDRVDIQLSRAQAAAFYAQLDGTPQFSELLDTITSGPVIALHLEGDDVIRGWRMMIGPDSVEAARQQVPLSLRALLGTGGLQNAVYGSETAEAAKRELDFFFSPRIQVEQDHASNSAANSDPSAATEATEAGANDDKKKKKKQKKRRNKRKHAVTVGGTTAAAINGANSEDSDEEAEPEPAIDSSVELAQPSDPAYERTFALIKPDAHPRFTKQVIRSILSKGLTVVAREEVQLPTNVAQDIYSDMASFPAFSRLVEFVTSAPVLVLVLEGVDAVLQWRELVGPTNPRTAKFEARDSLRAKYGSSAQMNAVHASKDSAEAQRSIKSVFYGLLNGNFRVLQSSDDPLAGIQCGNELSAAELVKSANESNVDESSAGVDMPSAEAADGLTQKMEKLAVADQTAQPDKSDHKTQEIEPADIAMDQTTVSEHTPDDGKPKTADEASAAPEFSSNPIGAAVSDAGSETNSIVSEKSGVPQTPPQARSVAGEKPSPFGKRLASSPFLKADRNLGQDHTAISKRVGRIKSPFLENSSANAASIDDNSKAESAAESAGTQSIDKSDKDKLNEKMAELRIENEMQSAKAEDNEDDLVKSALEQAAEVASEDARAESLDGKATPPVAAAGTEDGKTEVKVQDAESKAKTKSTEPETKSQSTESEIKAQGAVPENVPPKAHEQTTPTKATPVSRPVPRSTAGTRTVRKAPVAAPPSTTPTSRRTTLGQVPTASRTAAAQPAPPTPTVTTRAAARAAQATPQTARAAASAKTPTATSATRRTTLGAPRTTPIRTSTRPAVQPATPSATPTRAPIATRARTTASTRPSSTQAAAERTPASGTRARPTPAPVSTPISARRTTLRSSSAASGTSPSTRRVSAMGTANGAQTSPARRPAAPPSSASLVSPRPVTRSMTSNSAASRTRTPTSAGARTSTRAATTTRSVSSRLTAPTAASRARAAAAAAKKGPAANQDESEEA</sequence>
<dbReference type="Proteomes" id="UP001139887">
    <property type="component" value="Unassembled WGS sequence"/>
</dbReference>
<keyword evidence="4" id="KW-0547">Nucleotide-binding</keyword>
<dbReference type="GO" id="GO:0006183">
    <property type="term" value="P:GTP biosynthetic process"/>
    <property type="evidence" value="ECO:0007669"/>
    <property type="project" value="InterPro"/>
</dbReference>
<protein>
    <recommendedName>
        <fullName evidence="2">Nucleoside diphosphate kinase</fullName>
    </recommendedName>
</protein>
<dbReference type="PRINTS" id="PR01243">
    <property type="entry name" value="NUCDPKINASE"/>
</dbReference>
<dbReference type="PROSITE" id="PS51374">
    <property type="entry name" value="NDPK_LIKE"/>
    <property type="match status" value="3"/>
</dbReference>
<evidence type="ECO:0000256" key="4">
    <source>
        <dbReference type="ARBA" id="ARBA00022741"/>
    </source>
</evidence>
<feature type="region of interest" description="Disordered" evidence="9">
    <location>
        <begin position="351"/>
        <end position="427"/>
    </location>
</feature>
<feature type="compositionally biased region" description="Basic residues" evidence="9">
    <location>
        <begin position="378"/>
        <end position="393"/>
    </location>
</feature>
<feature type="compositionally biased region" description="Low complexity" evidence="9">
    <location>
        <begin position="394"/>
        <end position="409"/>
    </location>
</feature>
<feature type="domain" description="Nucleoside diphosphate kinase-like" evidence="10">
    <location>
        <begin position="56"/>
        <end position="193"/>
    </location>
</feature>
<dbReference type="InterPro" id="IPR034907">
    <property type="entry name" value="NDK-like_dom"/>
</dbReference>
<dbReference type="SMART" id="SM00562">
    <property type="entry name" value="NDK"/>
    <property type="match status" value="3"/>
</dbReference>
<evidence type="ECO:0000256" key="6">
    <source>
        <dbReference type="ARBA" id="ARBA00022840"/>
    </source>
</evidence>
<feature type="compositionally biased region" description="Basic and acidic residues" evidence="9">
    <location>
        <begin position="668"/>
        <end position="679"/>
    </location>
</feature>
<dbReference type="EMBL" id="JANBUW010000041">
    <property type="protein sequence ID" value="KAJ2850192.1"/>
    <property type="molecule type" value="Genomic_DNA"/>
</dbReference>
<evidence type="ECO:0000313" key="12">
    <source>
        <dbReference type="Proteomes" id="UP001139887"/>
    </source>
</evidence>
<dbReference type="InterPro" id="IPR036850">
    <property type="entry name" value="NDK-like_dom_sf"/>
</dbReference>
<feature type="compositionally biased region" description="Low complexity" evidence="9">
    <location>
        <begin position="1117"/>
        <end position="1197"/>
    </location>
</feature>
<reference evidence="11" key="1">
    <citation type="submission" date="2022-07" db="EMBL/GenBank/DDBJ databases">
        <title>Phylogenomic reconstructions and comparative analyses of Kickxellomycotina fungi.</title>
        <authorList>
            <person name="Reynolds N.K."/>
            <person name="Stajich J.E."/>
            <person name="Barry K."/>
            <person name="Grigoriev I.V."/>
            <person name="Crous P."/>
            <person name="Smith M.E."/>
        </authorList>
    </citation>
    <scope>NUCLEOTIDE SEQUENCE</scope>
    <source>
        <strain evidence="11">NRRL 1566</strain>
    </source>
</reference>
<feature type="compositionally biased region" description="Low complexity" evidence="9">
    <location>
        <begin position="768"/>
        <end position="777"/>
    </location>
</feature>
<dbReference type="Pfam" id="PF00334">
    <property type="entry name" value="NDK"/>
    <property type="match status" value="3"/>
</dbReference>
<dbReference type="InterPro" id="IPR001564">
    <property type="entry name" value="Nucleoside_diP_kinase"/>
</dbReference>
<evidence type="ECO:0000256" key="1">
    <source>
        <dbReference type="ARBA" id="ARBA00008142"/>
    </source>
</evidence>
<dbReference type="AlphaFoldDB" id="A0A9W8I7Q5"/>
<feature type="domain" description="Nucleoside diphosphate kinase-like" evidence="10">
    <location>
        <begin position="436"/>
        <end position="574"/>
    </location>
</feature>
<dbReference type="PANTHER" id="PTHR46161:SF3">
    <property type="entry name" value="NUCLEOSIDE DIPHOSPHATE KINASE DDB_G0292928-RELATED"/>
    <property type="match status" value="1"/>
</dbReference>
<dbReference type="Gene3D" id="3.30.70.141">
    <property type="entry name" value="Nucleoside diphosphate kinase-like domain"/>
    <property type="match status" value="3"/>
</dbReference>
<dbReference type="GO" id="GO:0005524">
    <property type="term" value="F:ATP binding"/>
    <property type="evidence" value="ECO:0007669"/>
    <property type="project" value="UniProtKB-KW"/>
</dbReference>
<evidence type="ECO:0000256" key="5">
    <source>
        <dbReference type="ARBA" id="ARBA00022777"/>
    </source>
</evidence>
<keyword evidence="12" id="KW-1185">Reference proteome</keyword>
<evidence type="ECO:0000256" key="7">
    <source>
        <dbReference type="PROSITE-ProRule" id="PRU00706"/>
    </source>
</evidence>
<accession>A0A9W8I7Q5</accession>
<dbReference type="GO" id="GO:0006228">
    <property type="term" value="P:UTP biosynthetic process"/>
    <property type="evidence" value="ECO:0007669"/>
    <property type="project" value="InterPro"/>
</dbReference>
<feature type="compositionally biased region" description="Basic and acidic residues" evidence="9">
    <location>
        <begin position="795"/>
        <end position="813"/>
    </location>
</feature>
<organism evidence="11 12">
    <name type="scientific">Coemansia brasiliensis</name>
    <dbReference type="NCBI Taxonomy" id="2650707"/>
    <lineage>
        <taxon>Eukaryota</taxon>
        <taxon>Fungi</taxon>
        <taxon>Fungi incertae sedis</taxon>
        <taxon>Zoopagomycota</taxon>
        <taxon>Kickxellomycotina</taxon>
        <taxon>Kickxellomycetes</taxon>
        <taxon>Kickxellales</taxon>
        <taxon>Kickxellaceae</taxon>
        <taxon>Coemansia</taxon>
    </lineage>
</organism>
<comment type="caution">
    <text evidence="7">Lacks conserved residue(s) required for the propagation of feature annotation.</text>
</comment>
<dbReference type="GO" id="GO:0006241">
    <property type="term" value="P:CTP biosynthetic process"/>
    <property type="evidence" value="ECO:0007669"/>
    <property type="project" value="InterPro"/>
</dbReference>
<feature type="domain" description="Nucleoside diphosphate kinase-like" evidence="10">
    <location>
        <begin position="208"/>
        <end position="349"/>
    </location>
</feature>
<evidence type="ECO:0000256" key="3">
    <source>
        <dbReference type="ARBA" id="ARBA00022679"/>
    </source>
</evidence>
<feature type="compositionally biased region" description="Low complexity" evidence="9">
    <location>
        <begin position="1083"/>
        <end position="1104"/>
    </location>
</feature>
<gene>
    <name evidence="11" type="ORF">IWW36_002100</name>
</gene>
<feature type="region of interest" description="Disordered" evidence="9">
    <location>
        <begin position="636"/>
        <end position="1205"/>
    </location>
</feature>
<keyword evidence="3" id="KW-0808">Transferase</keyword>
<dbReference type="OrthoDB" id="2162449at2759"/>
<feature type="compositionally biased region" description="Basic and acidic residues" evidence="9">
    <location>
        <begin position="862"/>
        <end position="886"/>
    </location>
</feature>
<feature type="compositionally biased region" description="Low complexity" evidence="9">
    <location>
        <begin position="947"/>
        <end position="968"/>
    </location>
</feature>
<name>A0A9W8I7Q5_9FUNG</name>
<evidence type="ECO:0000256" key="9">
    <source>
        <dbReference type="SAM" id="MobiDB-lite"/>
    </source>
</evidence>
<dbReference type="PANTHER" id="PTHR46161">
    <property type="entry name" value="NUCLEOSIDE DIPHOSPHATE KINASE"/>
    <property type="match status" value="1"/>
</dbReference>
<evidence type="ECO:0000256" key="8">
    <source>
        <dbReference type="RuleBase" id="RU004011"/>
    </source>
</evidence>
<dbReference type="SUPFAM" id="SSF54919">
    <property type="entry name" value="Nucleoside diphosphate kinase, NDK"/>
    <property type="match status" value="3"/>
</dbReference>
<feature type="compositionally biased region" description="Low complexity" evidence="9">
    <location>
        <begin position="975"/>
        <end position="1061"/>
    </location>
</feature>
<evidence type="ECO:0000256" key="2">
    <source>
        <dbReference type="ARBA" id="ARBA00017632"/>
    </source>
</evidence>
<evidence type="ECO:0000313" key="11">
    <source>
        <dbReference type="EMBL" id="KAJ2850192.1"/>
    </source>
</evidence>
<comment type="similarity">
    <text evidence="1 7 8">Belongs to the NDK family.</text>
</comment>
<comment type="caution">
    <text evidence="11">The sequence shown here is derived from an EMBL/GenBank/DDBJ whole genome shotgun (WGS) entry which is preliminary data.</text>
</comment>
<dbReference type="GO" id="GO:0004550">
    <property type="term" value="F:nucleoside diphosphate kinase activity"/>
    <property type="evidence" value="ECO:0007669"/>
    <property type="project" value="InterPro"/>
</dbReference>
<proteinExistence type="inferred from homology"/>